<keyword evidence="2" id="KW-0012">Acyltransferase</keyword>
<dbReference type="PROSITE" id="PS51186">
    <property type="entry name" value="GNAT"/>
    <property type="match status" value="1"/>
</dbReference>
<name>A0ABT0QZ46_9MICO</name>
<dbReference type="RefSeq" id="WP_249736590.1">
    <property type="nucleotide sequence ID" value="NZ_JAKNCJ010000001.1"/>
</dbReference>
<dbReference type="InterPro" id="IPR000182">
    <property type="entry name" value="GNAT_dom"/>
</dbReference>
<evidence type="ECO:0000313" key="5">
    <source>
        <dbReference type="Proteomes" id="UP001203761"/>
    </source>
</evidence>
<evidence type="ECO:0000256" key="2">
    <source>
        <dbReference type="ARBA" id="ARBA00023315"/>
    </source>
</evidence>
<evidence type="ECO:0000259" key="3">
    <source>
        <dbReference type="PROSITE" id="PS51186"/>
    </source>
</evidence>
<dbReference type="CDD" id="cd04301">
    <property type="entry name" value="NAT_SF"/>
    <property type="match status" value="1"/>
</dbReference>
<dbReference type="PANTHER" id="PTHR43800:SF1">
    <property type="entry name" value="PEPTIDYL-LYSINE N-ACETYLTRANSFERASE YJAB"/>
    <property type="match status" value="1"/>
</dbReference>
<proteinExistence type="predicted"/>
<organism evidence="4 5">
    <name type="scientific">Brachybacterium equifaecis</name>
    <dbReference type="NCBI Taxonomy" id="2910770"/>
    <lineage>
        <taxon>Bacteria</taxon>
        <taxon>Bacillati</taxon>
        <taxon>Actinomycetota</taxon>
        <taxon>Actinomycetes</taxon>
        <taxon>Micrococcales</taxon>
        <taxon>Dermabacteraceae</taxon>
        <taxon>Brachybacterium</taxon>
    </lineage>
</organism>
<dbReference type="Proteomes" id="UP001203761">
    <property type="component" value="Unassembled WGS sequence"/>
</dbReference>
<keyword evidence="1" id="KW-0808">Transferase</keyword>
<dbReference type="EMBL" id="JAKNCJ010000001">
    <property type="protein sequence ID" value="MCL6422493.1"/>
    <property type="molecule type" value="Genomic_DNA"/>
</dbReference>
<gene>
    <name evidence="4" type="ORF">Bequi_03685</name>
</gene>
<accession>A0ABT0QZ46</accession>
<comment type="caution">
    <text evidence="4">The sequence shown here is derived from an EMBL/GenBank/DDBJ whole genome shotgun (WGS) entry which is preliminary data.</text>
</comment>
<dbReference type="Gene3D" id="3.40.630.30">
    <property type="match status" value="1"/>
</dbReference>
<dbReference type="PANTHER" id="PTHR43800">
    <property type="entry name" value="PEPTIDYL-LYSINE N-ACETYLTRANSFERASE YJAB"/>
    <property type="match status" value="1"/>
</dbReference>
<sequence length="210" mass="21851">MSARPVGADGSGGPAPALGVGMSGSAGAVRIRPARAADAPRAAEIEIAGGRAFAEIGMVEVAADVPDESGLIRTAEEGRLWVLEAWTPAAQEGRGQGGEGTRWETAGYAAAEILDGCAHIAQVTVDPVHAGHGYGAALIAHVEQWGRVHGCRATTLTTFRSVPWNAPYYARLGFEVMGPEEIGPELTRTMDHEATSPGLDAALRCAMIRR</sequence>
<dbReference type="Pfam" id="PF00583">
    <property type="entry name" value="Acetyltransf_1"/>
    <property type="match status" value="1"/>
</dbReference>
<keyword evidence="5" id="KW-1185">Reference proteome</keyword>
<feature type="domain" description="N-acetyltransferase" evidence="3">
    <location>
        <begin position="29"/>
        <end position="191"/>
    </location>
</feature>
<evidence type="ECO:0000313" key="4">
    <source>
        <dbReference type="EMBL" id="MCL6422493.1"/>
    </source>
</evidence>
<dbReference type="InterPro" id="IPR016181">
    <property type="entry name" value="Acyl_CoA_acyltransferase"/>
</dbReference>
<dbReference type="SUPFAM" id="SSF55729">
    <property type="entry name" value="Acyl-CoA N-acyltransferases (Nat)"/>
    <property type="match status" value="1"/>
</dbReference>
<evidence type="ECO:0000256" key="1">
    <source>
        <dbReference type="ARBA" id="ARBA00022679"/>
    </source>
</evidence>
<protein>
    <submittedName>
        <fullName evidence="4">GNAT family N-acetyltransferase</fullName>
    </submittedName>
</protein>
<reference evidence="4" key="1">
    <citation type="submission" date="2022-02" db="EMBL/GenBank/DDBJ databases">
        <authorList>
            <person name="Lee M."/>
            <person name="Kim S.-J."/>
            <person name="Jung M.-Y."/>
        </authorList>
    </citation>
    <scope>NUCLEOTIDE SEQUENCE</scope>
    <source>
        <strain evidence="4">JHP9</strain>
    </source>
</reference>